<feature type="domain" description="Serine aminopeptidase S33" evidence="2">
    <location>
        <begin position="201"/>
        <end position="248"/>
    </location>
</feature>
<dbReference type="EMBL" id="VUNS01000021">
    <property type="protein sequence ID" value="MST98630.1"/>
    <property type="molecule type" value="Genomic_DNA"/>
</dbReference>
<dbReference type="Proteomes" id="UP000435649">
    <property type="component" value="Unassembled WGS sequence"/>
</dbReference>
<evidence type="ECO:0000256" key="1">
    <source>
        <dbReference type="SAM" id="SignalP"/>
    </source>
</evidence>
<dbReference type="RefSeq" id="WP_154419547.1">
    <property type="nucleotide sequence ID" value="NZ_VUNS01000021.1"/>
</dbReference>
<keyword evidence="3" id="KW-0378">Hydrolase</keyword>
<accession>A0A844G4A0</accession>
<dbReference type="GO" id="GO:0016787">
    <property type="term" value="F:hydrolase activity"/>
    <property type="evidence" value="ECO:0007669"/>
    <property type="project" value="UniProtKB-KW"/>
</dbReference>
<dbReference type="PANTHER" id="PTHR12277:SF81">
    <property type="entry name" value="PROTEIN ABHD13"/>
    <property type="match status" value="1"/>
</dbReference>
<evidence type="ECO:0000259" key="2">
    <source>
        <dbReference type="Pfam" id="PF12146"/>
    </source>
</evidence>
<dbReference type="InterPro" id="IPR029058">
    <property type="entry name" value="AB_hydrolase_fold"/>
</dbReference>
<organism evidence="3 4">
    <name type="scientific">Victivallis lenta</name>
    <dbReference type="NCBI Taxonomy" id="2606640"/>
    <lineage>
        <taxon>Bacteria</taxon>
        <taxon>Pseudomonadati</taxon>
        <taxon>Lentisphaerota</taxon>
        <taxon>Lentisphaeria</taxon>
        <taxon>Victivallales</taxon>
        <taxon>Victivallaceae</taxon>
        <taxon>Victivallis</taxon>
    </lineage>
</organism>
<keyword evidence="4" id="KW-1185">Reference proteome</keyword>
<feature type="signal peptide" evidence="1">
    <location>
        <begin position="1"/>
        <end position="28"/>
    </location>
</feature>
<dbReference type="InterPro" id="IPR022742">
    <property type="entry name" value="Hydrolase_4"/>
</dbReference>
<reference evidence="3 4" key="1">
    <citation type="submission" date="2019-08" db="EMBL/GenBank/DDBJ databases">
        <title>In-depth cultivation of the pig gut microbiome towards novel bacterial diversity and tailored functional studies.</title>
        <authorList>
            <person name="Wylensek D."/>
            <person name="Hitch T.C.A."/>
            <person name="Clavel T."/>
        </authorList>
    </citation>
    <scope>NUCLEOTIDE SEQUENCE [LARGE SCALE GENOMIC DNA]</scope>
    <source>
        <strain evidence="3 4">BBE-744-WT-12</strain>
    </source>
</reference>
<keyword evidence="1" id="KW-0732">Signal</keyword>
<proteinExistence type="predicted"/>
<dbReference type="Gene3D" id="3.40.50.1820">
    <property type="entry name" value="alpha/beta hydrolase"/>
    <property type="match status" value="1"/>
</dbReference>
<protein>
    <submittedName>
        <fullName evidence="3">Alpha/beta hydrolase</fullName>
    </submittedName>
</protein>
<evidence type="ECO:0000313" key="3">
    <source>
        <dbReference type="EMBL" id="MST98630.1"/>
    </source>
</evidence>
<feature type="chain" id="PRO_5032584416" evidence="1">
    <location>
        <begin position="29"/>
        <end position="273"/>
    </location>
</feature>
<evidence type="ECO:0000313" key="4">
    <source>
        <dbReference type="Proteomes" id="UP000435649"/>
    </source>
</evidence>
<dbReference type="SUPFAM" id="SSF53474">
    <property type="entry name" value="alpha/beta-Hydrolases"/>
    <property type="match status" value="1"/>
</dbReference>
<dbReference type="PANTHER" id="PTHR12277">
    <property type="entry name" value="ALPHA/BETA HYDROLASE DOMAIN-CONTAINING PROTEIN"/>
    <property type="match status" value="1"/>
</dbReference>
<dbReference type="AlphaFoldDB" id="A0A844G4A0"/>
<dbReference type="Pfam" id="PF12146">
    <property type="entry name" value="Hydrolase_4"/>
    <property type="match status" value="2"/>
</dbReference>
<gene>
    <name evidence="3" type="ORF">FYJ85_16445</name>
</gene>
<name>A0A844G4A0_9BACT</name>
<feature type="domain" description="Serine aminopeptidase S33" evidence="2">
    <location>
        <begin position="80"/>
        <end position="180"/>
    </location>
</feature>
<sequence length="273" mass="29978">MMNRTEQNLRRRLRRLCLLCLAPPAALAGIVLFAAGCMADRVIFQPPGGTPAVPGTTMLEVAAGLSVAVLYLPPPEGGYVLLYSHGNAEDLGSVRYRIRQYAERGYGVAAYDYEGYGQSGGEPSEAAACRDIERVWRYLVEERGVPPESIVIYGRSVGSGPSCFLAEKVPARALVLEAPFKSTFSVVGMGWLPFDRFRNIDRVAKINLPLLIIHGTRDTVVPYSHGEALFEAAAGPKRLYTVEGGGHNNLLFKAGERYWETLREFLASPERKE</sequence>
<comment type="caution">
    <text evidence="3">The sequence shown here is derived from an EMBL/GenBank/DDBJ whole genome shotgun (WGS) entry which is preliminary data.</text>
</comment>